<dbReference type="AlphaFoldDB" id="A0AAE0FIQ3"/>
<gene>
    <name evidence="3" type="ORF">CYMTET_30572</name>
</gene>
<dbReference type="InterPro" id="IPR000608">
    <property type="entry name" value="UBC"/>
</dbReference>
<dbReference type="Gene3D" id="3.10.110.10">
    <property type="entry name" value="Ubiquitin Conjugating Enzyme"/>
    <property type="match status" value="1"/>
</dbReference>
<comment type="caution">
    <text evidence="3">The sequence shown here is derived from an EMBL/GenBank/DDBJ whole genome shotgun (WGS) entry which is preliminary data.</text>
</comment>
<dbReference type="Proteomes" id="UP001190700">
    <property type="component" value="Unassembled WGS sequence"/>
</dbReference>
<dbReference type="EMBL" id="LGRX02017674">
    <property type="protein sequence ID" value="KAK3260470.1"/>
    <property type="molecule type" value="Genomic_DNA"/>
</dbReference>
<feature type="region of interest" description="Disordered" evidence="1">
    <location>
        <begin position="18"/>
        <end position="51"/>
    </location>
</feature>
<evidence type="ECO:0000313" key="4">
    <source>
        <dbReference type="Proteomes" id="UP001190700"/>
    </source>
</evidence>
<name>A0AAE0FIQ3_9CHLO</name>
<keyword evidence="4" id="KW-1185">Reference proteome</keyword>
<proteinExistence type="predicted"/>
<protein>
    <recommendedName>
        <fullName evidence="2">UBC core domain-containing protein</fullName>
    </recommendedName>
</protein>
<dbReference type="CDD" id="cd00195">
    <property type="entry name" value="UBCc_UEV"/>
    <property type="match status" value="1"/>
</dbReference>
<dbReference type="PROSITE" id="PS50127">
    <property type="entry name" value="UBC_2"/>
    <property type="match status" value="1"/>
</dbReference>
<evidence type="ECO:0000259" key="2">
    <source>
        <dbReference type="PROSITE" id="PS50127"/>
    </source>
</evidence>
<evidence type="ECO:0000256" key="1">
    <source>
        <dbReference type="SAM" id="MobiDB-lite"/>
    </source>
</evidence>
<dbReference type="InterPro" id="IPR050113">
    <property type="entry name" value="Ub_conjugating_enzyme"/>
</dbReference>
<dbReference type="SUPFAM" id="SSF54495">
    <property type="entry name" value="UBC-like"/>
    <property type="match status" value="1"/>
</dbReference>
<evidence type="ECO:0000313" key="3">
    <source>
        <dbReference type="EMBL" id="KAK3260470.1"/>
    </source>
</evidence>
<sequence length="102" mass="11626">MAQRRICRELDELEQKPLSEEPKWTLTKFPTEENPRTAEATVEGPTSSPYAGGRFKLQIQFPSDYPFKPPKVYFKTNMYHMHVTSDTGSIACALNLTDQGET</sequence>
<organism evidence="3 4">
    <name type="scientific">Cymbomonas tetramitiformis</name>
    <dbReference type="NCBI Taxonomy" id="36881"/>
    <lineage>
        <taxon>Eukaryota</taxon>
        <taxon>Viridiplantae</taxon>
        <taxon>Chlorophyta</taxon>
        <taxon>Pyramimonadophyceae</taxon>
        <taxon>Pyramimonadales</taxon>
        <taxon>Pyramimonadaceae</taxon>
        <taxon>Cymbomonas</taxon>
    </lineage>
</organism>
<dbReference type="Pfam" id="PF00179">
    <property type="entry name" value="UQ_con"/>
    <property type="match status" value="1"/>
</dbReference>
<reference evidence="3 4" key="1">
    <citation type="journal article" date="2015" name="Genome Biol. Evol.">
        <title>Comparative Genomics of a Bacterivorous Green Alga Reveals Evolutionary Causalities and Consequences of Phago-Mixotrophic Mode of Nutrition.</title>
        <authorList>
            <person name="Burns J.A."/>
            <person name="Paasch A."/>
            <person name="Narechania A."/>
            <person name="Kim E."/>
        </authorList>
    </citation>
    <scope>NUCLEOTIDE SEQUENCE [LARGE SCALE GENOMIC DNA]</scope>
    <source>
        <strain evidence="3 4">PLY_AMNH</strain>
    </source>
</reference>
<dbReference type="PANTHER" id="PTHR24067">
    <property type="entry name" value="UBIQUITIN-CONJUGATING ENZYME E2"/>
    <property type="match status" value="1"/>
</dbReference>
<dbReference type="InterPro" id="IPR016135">
    <property type="entry name" value="UBQ-conjugating_enzyme/RWD"/>
</dbReference>
<feature type="domain" description="UBC core" evidence="2">
    <location>
        <begin position="1"/>
        <end position="102"/>
    </location>
</feature>
<accession>A0AAE0FIQ3</accession>